<reference evidence="1 2" key="1">
    <citation type="submission" date="2023-06" db="EMBL/GenBank/DDBJ databases">
        <title>Thiopseudomonas sp. CY1220 draft genome sequence.</title>
        <authorList>
            <person name="Zhao G."/>
            <person name="An M."/>
        </authorList>
    </citation>
    <scope>NUCLEOTIDE SEQUENCE [LARGE SCALE GENOMIC DNA]</scope>
    <source>
        <strain evidence="1 2">CY1220</strain>
    </source>
</reference>
<keyword evidence="2" id="KW-1185">Reference proteome</keyword>
<sequence length="54" mass="6073">MSIDISVGLVFEPAEDPIAQELRSHSKAVTTKQSLRCRPLVHRTLWERILCAIG</sequence>
<gene>
    <name evidence="1" type="ORF">QEZ41_10270</name>
</gene>
<dbReference type="Proteomes" id="UP001241056">
    <property type="component" value="Unassembled WGS sequence"/>
</dbReference>
<dbReference type="RefSeq" id="WP_289411428.1">
    <property type="nucleotide sequence ID" value="NZ_JAUCDY010000014.1"/>
</dbReference>
<dbReference type="EMBL" id="JAUCDY010000014">
    <property type="protein sequence ID" value="MDM7858651.1"/>
    <property type="molecule type" value="Genomic_DNA"/>
</dbReference>
<proteinExistence type="predicted"/>
<evidence type="ECO:0000313" key="1">
    <source>
        <dbReference type="EMBL" id="MDM7858651.1"/>
    </source>
</evidence>
<comment type="caution">
    <text evidence="1">The sequence shown here is derived from an EMBL/GenBank/DDBJ whole genome shotgun (WGS) entry which is preliminary data.</text>
</comment>
<accession>A0ABT7SR65</accession>
<organism evidence="1 2">
    <name type="scientific">Thiopseudomonas acetoxidans</name>
    <dbReference type="NCBI Taxonomy" id="3041622"/>
    <lineage>
        <taxon>Bacteria</taxon>
        <taxon>Pseudomonadati</taxon>
        <taxon>Pseudomonadota</taxon>
        <taxon>Gammaproteobacteria</taxon>
        <taxon>Pseudomonadales</taxon>
        <taxon>Pseudomonadaceae</taxon>
        <taxon>Thiopseudomonas</taxon>
    </lineage>
</organism>
<evidence type="ECO:0000313" key="2">
    <source>
        <dbReference type="Proteomes" id="UP001241056"/>
    </source>
</evidence>
<protein>
    <submittedName>
        <fullName evidence="1">Uncharacterized protein</fullName>
    </submittedName>
</protein>
<name>A0ABT7SR65_9GAMM</name>